<gene>
    <name evidence="3" type="ORF">BCAL_1364</name>
</gene>
<dbReference type="Pfam" id="PF13635">
    <property type="entry name" value="DUF4143"/>
    <property type="match status" value="1"/>
</dbReference>
<feature type="domain" description="DUF4143" evidence="2">
    <location>
        <begin position="205"/>
        <end position="344"/>
    </location>
</feature>
<dbReference type="RefSeq" id="WP_202961949.1">
    <property type="nucleotide sequence ID" value="NZ_JDUV01000007.1"/>
</dbReference>
<feature type="domain" description="AAA" evidence="1">
    <location>
        <begin position="27"/>
        <end position="156"/>
    </location>
</feature>
<dbReference type="Pfam" id="PF13173">
    <property type="entry name" value="AAA_14"/>
    <property type="match status" value="1"/>
</dbReference>
<dbReference type="PANTHER" id="PTHR33295:SF20">
    <property type="entry name" value="ATPASE"/>
    <property type="match status" value="1"/>
</dbReference>
<dbReference type="InterPro" id="IPR025420">
    <property type="entry name" value="DUF4143"/>
</dbReference>
<sequence>MEETRPQLINRPQYLDRIAPFIDEDVVKVLVGLRRSGKSDMLRLIQRRLVEEGRKPEQFISLNFEDYSLTPLHDPDKLYPYLMKRLEGIDGKPYVFLDEVQEVRDFEKIVNSLRATTPADVYITGSNSTLLSGELATYLGGRYVQFEVYPFGYAEFVEARTLLGADHSFEDFLRIGGMPFVATHDWDEDSQRTYLTDIYRSVVLRDIVRRHRIRDVSLLERVALFAMQNIGNTFSASAIAAYLKSERLDIGVQTVINYLDYFCDAFLLEKMPRYDIAGKQVLKTMQKYYVADHGLRGAVVGDGMDQLQGLLENIVAMEGLRRGYRVSVGATAGKEVDFVFAKGDIRRYVQVTYLMQSQKTIDREFGAFDSIADNYPKTVVSMDPILRPRNGIEHRRIDEFLLAGDW</sequence>
<dbReference type="EMBL" id="JGYS01000008">
    <property type="protein sequence ID" value="KFI54429.1"/>
    <property type="molecule type" value="Genomic_DNA"/>
</dbReference>
<evidence type="ECO:0000313" key="4">
    <source>
        <dbReference type="Proteomes" id="UP000029072"/>
    </source>
</evidence>
<evidence type="ECO:0000313" key="3">
    <source>
        <dbReference type="EMBL" id="KFI54429.1"/>
    </source>
</evidence>
<dbReference type="InterPro" id="IPR027417">
    <property type="entry name" value="P-loop_NTPase"/>
</dbReference>
<organism evidence="3 4">
    <name type="scientific">Bifidobacterium callitrichos DSM 23973</name>
    <dbReference type="NCBI Taxonomy" id="1437609"/>
    <lineage>
        <taxon>Bacteria</taxon>
        <taxon>Bacillati</taxon>
        <taxon>Actinomycetota</taxon>
        <taxon>Actinomycetes</taxon>
        <taxon>Bifidobacteriales</taxon>
        <taxon>Bifidobacteriaceae</taxon>
        <taxon>Bifidobacterium</taxon>
    </lineage>
</organism>
<dbReference type="STRING" id="1437609.BCAL_1364"/>
<comment type="caution">
    <text evidence="3">The sequence shown here is derived from an EMBL/GenBank/DDBJ whole genome shotgun (WGS) entry which is preliminary data.</text>
</comment>
<protein>
    <submittedName>
        <fullName evidence="3">ATPase</fullName>
    </submittedName>
</protein>
<dbReference type="SUPFAM" id="SSF52540">
    <property type="entry name" value="P-loop containing nucleoside triphosphate hydrolases"/>
    <property type="match status" value="1"/>
</dbReference>
<dbReference type="eggNOG" id="COG1373">
    <property type="taxonomic scope" value="Bacteria"/>
</dbReference>
<evidence type="ECO:0000259" key="2">
    <source>
        <dbReference type="Pfam" id="PF13635"/>
    </source>
</evidence>
<dbReference type="PANTHER" id="PTHR33295">
    <property type="entry name" value="ATPASE"/>
    <property type="match status" value="1"/>
</dbReference>
<dbReference type="Proteomes" id="UP000029072">
    <property type="component" value="Unassembled WGS sequence"/>
</dbReference>
<name>A0A087A6M9_9BIFI</name>
<dbReference type="AlphaFoldDB" id="A0A087A6M9"/>
<dbReference type="InterPro" id="IPR041682">
    <property type="entry name" value="AAA_14"/>
</dbReference>
<reference evidence="3 4" key="1">
    <citation type="submission" date="2014-03" db="EMBL/GenBank/DDBJ databases">
        <title>Genomics of Bifidobacteria.</title>
        <authorList>
            <person name="Ventura M."/>
            <person name="Milani C."/>
            <person name="Lugli G.A."/>
        </authorList>
    </citation>
    <scope>NUCLEOTIDE SEQUENCE [LARGE SCALE GENOMIC DNA]</scope>
    <source>
        <strain evidence="3 4">DSM 23973</strain>
    </source>
</reference>
<proteinExistence type="predicted"/>
<accession>A0A087A6M9</accession>
<evidence type="ECO:0000259" key="1">
    <source>
        <dbReference type="Pfam" id="PF13173"/>
    </source>
</evidence>